<name>A0A699VDY9_TANCI</name>
<dbReference type="AlphaFoldDB" id="A0A699VDY9"/>
<dbReference type="EMBL" id="BKCJ011427722">
    <property type="protein sequence ID" value="GFD32750.1"/>
    <property type="molecule type" value="Genomic_DNA"/>
</dbReference>
<gene>
    <name evidence="1" type="ORF">Tci_904719</name>
</gene>
<proteinExistence type="predicted"/>
<sequence>MKDSDNSAYKGIDSIDDMANVMGTLGAANILARGGLRSVFTIASTVVSPIVATTSGSFPTATIFTTGSVATPTTRVTRSSKGVVIESLSPISVNIPLITRMTKEKGK</sequence>
<accession>A0A699VDY9</accession>
<protein>
    <submittedName>
        <fullName evidence="1">Uncharacterized protein</fullName>
    </submittedName>
</protein>
<evidence type="ECO:0000313" key="1">
    <source>
        <dbReference type="EMBL" id="GFD32750.1"/>
    </source>
</evidence>
<organism evidence="1">
    <name type="scientific">Tanacetum cinerariifolium</name>
    <name type="common">Dalmatian daisy</name>
    <name type="synonym">Chrysanthemum cinerariifolium</name>
    <dbReference type="NCBI Taxonomy" id="118510"/>
    <lineage>
        <taxon>Eukaryota</taxon>
        <taxon>Viridiplantae</taxon>
        <taxon>Streptophyta</taxon>
        <taxon>Embryophyta</taxon>
        <taxon>Tracheophyta</taxon>
        <taxon>Spermatophyta</taxon>
        <taxon>Magnoliopsida</taxon>
        <taxon>eudicotyledons</taxon>
        <taxon>Gunneridae</taxon>
        <taxon>Pentapetalae</taxon>
        <taxon>asterids</taxon>
        <taxon>campanulids</taxon>
        <taxon>Asterales</taxon>
        <taxon>Asteraceae</taxon>
        <taxon>Asteroideae</taxon>
        <taxon>Anthemideae</taxon>
        <taxon>Anthemidinae</taxon>
        <taxon>Tanacetum</taxon>
    </lineage>
</organism>
<reference evidence="1" key="1">
    <citation type="journal article" date="2019" name="Sci. Rep.">
        <title>Draft genome of Tanacetum cinerariifolium, the natural source of mosquito coil.</title>
        <authorList>
            <person name="Yamashiro T."/>
            <person name="Shiraishi A."/>
            <person name="Satake H."/>
            <person name="Nakayama K."/>
        </authorList>
    </citation>
    <scope>NUCLEOTIDE SEQUENCE</scope>
</reference>
<comment type="caution">
    <text evidence="1">The sequence shown here is derived from an EMBL/GenBank/DDBJ whole genome shotgun (WGS) entry which is preliminary data.</text>
</comment>